<dbReference type="AlphaFoldDB" id="A0A840RH77"/>
<protein>
    <submittedName>
        <fullName evidence="6">Tetratricopeptide (TPR) repeat protein</fullName>
    </submittedName>
</protein>
<evidence type="ECO:0000256" key="1">
    <source>
        <dbReference type="ARBA" id="ARBA00004496"/>
    </source>
</evidence>
<reference evidence="6 7" key="1">
    <citation type="submission" date="2020-08" db="EMBL/GenBank/DDBJ databases">
        <title>Genomic Encyclopedia of Type Strains, Phase IV (KMG-IV): sequencing the most valuable type-strain genomes for metagenomic binning, comparative biology and taxonomic classification.</title>
        <authorList>
            <person name="Goeker M."/>
        </authorList>
    </citation>
    <scope>NUCLEOTIDE SEQUENCE [LARGE SCALE GENOMIC DNA]</scope>
    <source>
        <strain evidence="6 7">DSM 18233</strain>
    </source>
</reference>
<organism evidence="6 7">
    <name type="scientific">Silvimonas terrae</name>
    <dbReference type="NCBI Taxonomy" id="300266"/>
    <lineage>
        <taxon>Bacteria</taxon>
        <taxon>Pseudomonadati</taxon>
        <taxon>Pseudomonadota</taxon>
        <taxon>Betaproteobacteria</taxon>
        <taxon>Neisseriales</taxon>
        <taxon>Chitinibacteraceae</taxon>
        <taxon>Silvimonas</taxon>
    </lineage>
</organism>
<dbReference type="Proteomes" id="UP000543030">
    <property type="component" value="Unassembled WGS sequence"/>
</dbReference>
<proteinExistence type="inferred from homology"/>
<evidence type="ECO:0000256" key="4">
    <source>
        <dbReference type="ARBA" id="ARBA00022803"/>
    </source>
</evidence>
<comment type="caution">
    <text evidence="6">The sequence shown here is derived from an EMBL/GenBank/DDBJ whole genome shotgun (WGS) entry which is preliminary data.</text>
</comment>
<dbReference type="EMBL" id="JACHHN010000004">
    <property type="protein sequence ID" value="MBB5191571.1"/>
    <property type="molecule type" value="Genomic_DNA"/>
</dbReference>
<dbReference type="PANTHER" id="PTHR46630">
    <property type="entry name" value="TETRATRICOPEPTIDE REPEAT PROTEIN 29"/>
    <property type="match status" value="1"/>
</dbReference>
<comment type="subcellular location">
    <subcellularLocation>
        <location evidence="1">Cytoplasm</location>
    </subcellularLocation>
</comment>
<keyword evidence="4" id="KW-0802">TPR repeat</keyword>
<evidence type="ECO:0000256" key="3">
    <source>
        <dbReference type="ARBA" id="ARBA00022737"/>
    </source>
</evidence>
<dbReference type="InterPro" id="IPR011990">
    <property type="entry name" value="TPR-like_helical_dom_sf"/>
</dbReference>
<keyword evidence="7" id="KW-1185">Reference proteome</keyword>
<accession>A0A840RH77</accession>
<keyword evidence="2" id="KW-0963">Cytoplasm</keyword>
<evidence type="ECO:0000313" key="6">
    <source>
        <dbReference type="EMBL" id="MBB5191571.1"/>
    </source>
</evidence>
<evidence type="ECO:0000313" key="7">
    <source>
        <dbReference type="Proteomes" id="UP000543030"/>
    </source>
</evidence>
<keyword evidence="3" id="KW-0677">Repeat</keyword>
<dbReference type="SMART" id="SM00028">
    <property type="entry name" value="TPR"/>
    <property type="match status" value="4"/>
</dbReference>
<dbReference type="Gene3D" id="1.25.40.10">
    <property type="entry name" value="Tetratricopeptide repeat domain"/>
    <property type="match status" value="2"/>
</dbReference>
<name>A0A840RH77_9NEIS</name>
<dbReference type="RefSeq" id="WP_184100715.1">
    <property type="nucleotide sequence ID" value="NZ_JACHHN010000004.1"/>
</dbReference>
<sequence length="339" mass="37876">MVELEVDSLLERARKLVSSQSAESLSLAGRARELAKSANYHQGEIAALVVEANALHMFGRHTEAHDALLTAMEYGERFGMGQERGEALQMLARVYYTRGEYERSSDCWCACIELPDIDIAPEIRIRAHIGLGQLLFAHEQYDSALAHHRRAAVLAEERDDAQLTSCCLINIAVDLMRLELQGESIATLKQALPLVRADKNYEYEAEIYSVLGQIDLARGDLARARMSLMVSLKINRLHINTWGEASNMLWLGQCSLAEGALDSASDELDRALELAQSMGSQHLMANTHFALAELCRCHGQGDAAQEHENQYRNLRRQLLEHARSPRLATMELRLAPEPS</sequence>
<evidence type="ECO:0000256" key="2">
    <source>
        <dbReference type="ARBA" id="ARBA00022490"/>
    </source>
</evidence>
<gene>
    <name evidence="6" type="ORF">HNQ50_002301</name>
</gene>
<dbReference type="InterPro" id="IPR019734">
    <property type="entry name" value="TPR_rpt"/>
</dbReference>
<dbReference type="InterPro" id="IPR051476">
    <property type="entry name" value="Bac_ResReg_Asp_Phosphatase"/>
</dbReference>
<dbReference type="PANTHER" id="PTHR46630:SF1">
    <property type="entry name" value="TETRATRICOPEPTIDE REPEAT PROTEIN 29"/>
    <property type="match status" value="1"/>
</dbReference>
<evidence type="ECO:0000256" key="5">
    <source>
        <dbReference type="ARBA" id="ARBA00038253"/>
    </source>
</evidence>
<dbReference type="SUPFAM" id="SSF48452">
    <property type="entry name" value="TPR-like"/>
    <property type="match status" value="2"/>
</dbReference>
<comment type="similarity">
    <text evidence="5">Belongs to the Rap family.</text>
</comment>
<dbReference type="GO" id="GO:0005737">
    <property type="term" value="C:cytoplasm"/>
    <property type="evidence" value="ECO:0007669"/>
    <property type="project" value="UniProtKB-SubCell"/>
</dbReference>